<dbReference type="AlphaFoldDB" id="A0A1M5PMQ1"/>
<gene>
    <name evidence="1" type="ORF">SAMN02744645_2289</name>
</gene>
<reference evidence="1 2" key="1">
    <citation type="submission" date="2016-11" db="EMBL/GenBank/DDBJ databases">
        <authorList>
            <person name="Jaros S."/>
            <person name="Januszkiewicz K."/>
            <person name="Wedrychowicz H."/>
        </authorList>
    </citation>
    <scope>NUCLEOTIDE SEQUENCE [LARGE SCALE GENOMIC DNA]</scope>
    <source>
        <strain evidence="1 2">DSM 18231</strain>
    </source>
</reference>
<organism evidence="1 2">
    <name type="scientific">Stutzerimonas xanthomarina DSM 18231</name>
    <dbReference type="NCBI Taxonomy" id="1403346"/>
    <lineage>
        <taxon>Bacteria</taxon>
        <taxon>Pseudomonadati</taxon>
        <taxon>Pseudomonadota</taxon>
        <taxon>Gammaproteobacteria</taxon>
        <taxon>Pseudomonadales</taxon>
        <taxon>Pseudomonadaceae</taxon>
        <taxon>Stutzerimonas</taxon>
    </lineage>
</organism>
<dbReference type="EMBL" id="FQXA01000003">
    <property type="protein sequence ID" value="SHH03062.1"/>
    <property type="molecule type" value="Genomic_DNA"/>
</dbReference>
<sequence length="57" mass="6118">MNGPFVRTWQGGNAPLTSAANHRLNQLHGGAGRLGAAELSVQHRSNTSLVIWNLQVL</sequence>
<protein>
    <submittedName>
        <fullName evidence="1">Uncharacterized protein</fullName>
    </submittedName>
</protein>
<proteinExistence type="predicted"/>
<accession>A0A1M5PMQ1</accession>
<dbReference type="Proteomes" id="UP000184000">
    <property type="component" value="Unassembled WGS sequence"/>
</dbReference>
<name>A0A1M5PMQ1_9GAMM</name>
<evidence type="ECO:0000313" key="1">
    <source>
        <dbReference type="EMBL" id="SHH03062.1"/>
    </source>
</evidence>
<evidence type="ECO:0000313" key="2">
    <source>
        <dbReference type="Proteomes" id="UP000184000"/>
    </source>
</evidence>